<proteinExistence type="predicted"/>
<dbReference type="AlphaFoldDB" id="A0A3S4LPH1"/>
<evidence type="ECO:0000313" key="1">
    <source>
        <dbReference type="EMBL" id="VEB45619.1"/>
    </source>
</evidence>
<reference evidence="1 2" key="1">
    <citation type="submission" date="2018-12" db="EMBL/GenBank/DDBJ databases">
        <authorList>
            <consortium name="Pathogen Informatics"/>
        </authorList>
    </citation>
    <scope>NUCLEOTIDE SEQUENCE [LARGE SCALE GENOMIC DNA]</scope>
    <source>
        <strain evidence="1 2">NCTC9695</strain>
    </source>
</reference>
<dbReference type="Gene3D" id="3.40.50.720">
    <property type="entry name" value="NAD(P)-binding Rossmann-like Domain"/>
    <property type="match status" value="2"/>
</dbReference>
<organism evidence="1 2">
    <name type="scientific">Chromobacterium violaceum</name>
    <dbReference type="NCBI Taxonomy" id="536"/>
    <lineage>
        <taxon>Bacteria</taxon>
        <taxon>Pseudomonadati</taxon>
        <taxon>Pseudomonadota</taxon>
        <taxon>Betaproteobacteria</taxon>
        <taxon>Neisseriales</taxon>
        <taxon>Chromobacteriaceae</taxon>
        <taxon>Chromobacterium</taxon>
    </lineage>
</organism>
<gene>
    <name evidence="1" type="ORF">NCTC9695_06145</name>
</gene>
<dbReference type="EMBL" id="LR134182">
    <property type="protein sequence ID" value="VEB45619.1"/>
    <property type="molecule type" value="Genomic_DNA"/>
</dbReference>
<name>A0A3S4LPH1_CHRVL</name>
<accession>A0A3S4LPH1</accession>
<sequence>MLRRPNVLCTPHLGYAEADSYRQYLEIAYRNAVRFFDGDTSHVLNPEALI</sequence>
<evidence type="ECO:0000313" key="2">
    <source>
        <dbReference type="Proteomes" id="UP000275777"/>
    </source>
</evidence>
<dbReference type="Proteomes" id="UP000275777">
    <property type="component" value="Chromosome"/>
</dbReference>
<protein>
    <submittedName>
        <fullName evidence="1">Uncharacterized protein</fullName>
    </submittedName>
</protein>